<gene>
    <name evidence="2" type="ORF">P3T76_009223</name>
</gene>
<sequence>MERALLQDIGDAEQGTTGKSPVQLGTCIEKTGATLWPCMKPQTSYAEETSKASYSIEALRNLCRFVI</sequence>
<organism evidence="2 3">
    <name type="scientific">Phytophthora citrophthora</name>
    <dbReference type="NCBI Taxonomy" id="4793"/>
    <lineage>
        <taxon>Eukaryota</taxon>
        <taxon>Sar</taxon>
        <taxon>Stramenopiles</taxon>
        <taxon>Oomycota</taxon>
        <taxon>Peronosporomycetes</taxon>
        <taxon>Peronosporales</taxon>
        <taxon>Peronosporaceae</taxon>
        <taxon>Phytophthora</taxon>
    </lineage>
</organism>
<dbReference type="EMBL" id="JASMQC010000018">
    <property type="protein sequence ID" value="KAK1938073.1"/>
    <property type="molecule type" value="Genomic_DNA"/>
</dbReference>
<name>A0AAD9GH69_9STRA</name>
<dbReference type="AlphaFoldDB" id="A0AAD9GH69"/>
<reference evidence="2" key="1">
    <citation type="submission" date="2023-08" db="EMBL/GenBank/DDBJ databases">
        <title>Reference Genome Resource for the Citrus Pathogen Phytophthora citrophthora.</title>
        <authorList>
            <person name="Moller H."/>
            <person name="Coetzee B."/>
            <person name="Rose L.J."/>
            <person name="Van Niekerk J.M."/>
        </authorList>
    </citation>
    <scope>NUCLEOTIDE SEQUENCE</scope>
    <source>
        <strain evidence="2">STE-U-9442</strain>
    </source>
</reference>
<dbReference type="Proteomes" id="UP001259832">
    <property type="component" value="Unassembled WGS sequence"/>
</dbReference>
<evidence type="ECO:0000256" key="1">
    <source>
        <dbReference type="SAM" id="MobiDB-lite"/>
    </source>
</evidence>
<feature type="region of interest" description="Disordered" evidence="1">
    <location>
        <begin position="1"/>
        <end position="23"/>
    </location>
</feature>
<evidence type="ECO:0000313" key="3">
    <source>
        <dbReference type="Proteomes" id="UP001259832"/>
    </source>
</evidence>
<accession>A0AAD9GH69</accession>
<proteinExistence type="predicted"/>
<evidence type="ECO:0000313" key="2">
    <source>
        <dbReference type="EMBL" id="KAK1938073.1"/>
    </source>
</evidence>
<keyword evidence="3" id="KW-1185">Reference proteome</keyword>
<comment type="caution">
    <text evidence="2">The sequence shown here is derived from an EMBL/GenBank/DDBJ whole genome shotgun (WGS) entry which is preliminary data.</text>
</comment>
<protein>
    <submittedName>
        <fullName evidence="2">Uncharacterized protein</fullName>
    </submittedName>
</protein>